<dbReference type="RefSeq" id="WP_378298948.1">
    <property type="nucleotide sequence ID" value="NZ_JBHTJA010000025.1"/>
</dbReference>
<protein>
    <recommendedName>
        <fullName evidence="3">MarR family transcriptional regulator</fullName>
    </recommendedName>
</protein>
<evidence type="ECO:0000313" key="1">
    <source>
        <dbReference type="EMBL" id="MFD0901739.1"/>
    </source>
</evidence>
<gene>
    <name evidence="1" type="ORF">ACFQ11_15165</name>
</gene>
<accession>A0ABW3ET28</accession>
<sequence length="46" mass="5270">MSTPSPEDQIRADEERWLAAALDEMSDRLAFLAAQLRKPKPNQQED</sequence>
<evidence type="ECO:0008006" key="3">
    <source>
        <dbReference type="Google" id="ProtNLM"/>
    </source>
</evidence>
<comment type="caution">
    <text evidence="1">The sequence shown here is derived from an EMBL/GenBank/DDBJ whole genome shotgun (WGS) entry which is preliminary data.</text>
</comment>
<evidence type="ECO:0000313" key="2">
    <source>
        <dbReference type="Proteomes" id="UP001596972"/>
    </source>
</evidence>
<reference evidence="2" key="1">
    <citation type="journal article" date="2019" name="Int. J. Syst. Evol. Microbiol.">
        <title>The Global Catalogue of Microorganisms (GCM) 10K type strain sequencing project: providing services to taxonomists for standard genome sequencing and annotation.</title>
        <authorList>
            <consortium name="The Broad Institute Genomics Platform"/>
            <consortium name="The Broad Institute Genome Sequencing Center for Infectious Disease"/>
            <person name="Wu L."/>
            <person name="Ma J."/>
        </authorList>
    </citation>
    <scope>NUCLEOTIDE SEQUENCE [LARGE SCALE GENOMIC DNA]</scope>
    <source>
        <strain evidence="2">JCM 31202</strain>
    </source>
</reference>
<dbReference type="Proteomes" id="UP001596972">
    <property type="component" value="Unassembled WGS sequence"/>
</dbReference>
<organism evidence="1 2">
    <name type="scientific">Actinomadura sediminis</name>
    <dbReference type="NCBI Taxonomy" id="1038904"/>
    <lineage>
        <taxon>Bacteria</taxon>
        <taxon>Bacillati</taxon>
        <taxon>Actinomycetota</taxon>
        <taxon>Actinomycetes</taxon>
        <taxon>Streptosporangiales</taxon>
        <taxon>Thermomonosporaceae</taxon>
        <taxon>Actinomadura</taxon>
    </lineage>
</organism>
<proteinExistence type="predicted"/>
<name>A0ABW3ET28_9ACTN</name>
<keyword evidence="2" id="KW-1185">Reference proteome</keyword>
<dbReference type="EMBL" id="JBHTJA010000025">
    <property type="protein sequence ID" value="MFD0901739.1"/>
    <property type="molecule type" value="Genomic_DNA"/>
</dbReference>